<evidence type="ECO:0000256" key="2">
    <source>
        <dbReference type="ARBA" id="ARBA00022475"/>
    </source>
</evidence>
<dbReference type="InterPro" id="IPR010019">
    <property type="entry name" value="Integral_membrane_YccS"/>
</dbReference>
<dbReference type="NCBIfam" id="TIGR01667">
    <property type="entry name" value="YCCS_YHFK"/>
    <property type="match status" value="1"/>
</dbReference>
<evidence type="ECO:0000256" key="7">
    <source>
        <dbReference type="SAM" id="Phobius"/>
    </source>
</evidence>
<dbReference type="PANTHER" id="PTHR30509:SF8">
    <property type="entry name" value="INNER MEMBRANE PROTEIN YCCS"/>
    <property type="match status" value="1"/>
</dbReference>
<keyword evidence="2" id="KW-1003">Cell membrane</keyword>
<dbReference type="NCBIfam" id="TIGR01666">
    <property type="entry name" value="YCCS"/>
    <property type="match status" value="1"/>
</dbReference>
<dbReference type="RefSeq" id="WP_280625840.1">
    <property type="nucleotide sequence ID" value="NZ_CP123504.1"/>
</dbReference>
<dbReference type="GO" id="GO:0005886">
    <property type="term" value="C:plasma membrane"/>
    <property type="evidence" value="ECO:0007669"/>
    <property type="project" value="UniProtKB-SubCell"/>
</dbReference>
<reference evidence="10" key="1">
    <citation type="submission" date="2023-04" db="EMBL/GenBank/DDBJ databases">
        <title>Genome dynamics across the evolutionary transition to endosymbiosis.</title>
        <authorList>
            <person name="Siozios S."/>
            <person name="Nadal-Jimenez P."/>
            <person name="Azagi T."/>
            <person name="Sprong H."/>
            <person name="Frost C.L."/>
            <person name="Parratt S.R."/>
            <person name="Taylor G."/>
            <person name="Brettell L."/>
            <person name="Lew K.C."/>
            <person name="Croft L."/>
            <person name="King K.C."/>
            <person name="Brockhurst M.A."/>
            <person name="Hypsa V."/>
            <person name="Novakova E."/>
            <person name="Darby A.C."/>
            <person name="Hurst G.D.D."/>
        </authorList>
    </citation>
    <scope>NUCLEOTIDE SEQUENCE</scope>
    <source>
        <strain evidence="10">APv</strain>
    </source>
</reference>
<feature type="transmembrane region" description="Helical" evidence="7">
    <location>
        <begin position="20"/>
        <end position="37"/>
    </location>
</feature>
<gene>
    <name evidence="10" type="primary">yccS</name>
    <name evidence="10" type="ORF">QE210_06190</name>
</gene>
<feature type="transmembrane region" description="Helical" evidence="7">
    <location>
        <begin position="67"/>
        <end position="84"/>
    </location>
</feature>
<dbReference type="EMBL" id="CP123504">
    <property type="protein sequence ID" value="WGM02665.1"/>
    <property type="molecule type" value="Genomic_DNA"/>
</dbReference>
<feature type="transmembrane region" description="Helical" evidence="7">
    <location>
        <begin position="442"/>
        <end position="462"/>
    </location>
</feature>
<sequence>MLTMFSGFRHVFYNSNILYYIRILIALSGTALIPWILGEQLKITIPLTLGVVAAALTDLDDRFIGKLRNIAITLLSFLIASVSVELLFPYPWLFFIGLALSSFSFTFLSVLGLPYGTIAFGALLVAIYTMLGTAIFSIWYQQPILLLIGAIWYYLLTLISHIFLPIQPLHNKLAQCYQQLAIYLANKANLFNPEIEENYQQSIFDLAMANSKLVNTMNQMKVILLSRLKNNKSQSGTNNSLNYYFIVQDIHERASSSHIKYQNLSQDFPHSDILFRFQKLLSMQAEACQLVAHSILSHTRYQHNAKFKDAFIKLEKSLQYLTQQYSNNKQISTLYNLLINLKEIDTQLNSIAVEQIEIPYGQALAETQLSDNSLSNINYFWLTITSNLTLNSTLFRHAIRMSVVLCTGYIIVQCFNLPQGYWILLTSLFVCQPNYIATKNCLILRILGTIAAILIGLPLLYFVPSIEGQLLLIIISGVFFFACRNSQYAQATLFITLLVLLSFNLLGEGFNVMLPRIMNTIIGCGIAWIAVNYIWPDWKFRQLPKVLQQTLHSNCRYLAAILFQYHQGRNNSVDYRIARRDAHINDAELVSVLSDMLARTKTNSISPEKIFRLLCLNHSMLSYISALGAHREQLNNQTILSILDNTIAYIESALNFALLNNQIVKELNNPLIQRFQTIQLGKNNKEQLIVEQLLLLINLLPEITSLIVFINQQEPD</sequence>
<dbReference type="Pfam" id="PF12805">
    <property type="entry name" value="FUSC-like"/>
    <property type="match status" value="1"/>
</dbReference>
<accession>A0AA95GX22</accession>
<evidence type="ECO:0000256" key="3">
    <source>
        <dbReference type="ARBA" id="ARBA00022692"/>
    </source>
</evidence>
<organism evidence="10 11">
    <name type="scientific">Arsenophonus nasoniae</name>
    <name type="common">son-killer infecting Nasonia vitripennis</name>
    <dbReference type="NCBI Taxonomy" id="638"/>
    <lineage>
        <taxon>Bacteria</taxon>
        <taxon>Pseudomonadati</taxon>
        <taxon>Pseudomonadota</taxon>
        <taxon>Gammaproteobacteria</taxon>
        <taxon>Enterobacterales</taxon>
        <taxon>Morganellaceae</taxon>
        <taxon>Arsenophonus</taxon>
    </lineage>
</organism>
<evidence type="ECO:0000259" key="8">
    <source>
        <dbReference type="Pfam" id="PF12805"/>
    </source>
</evidence>
<feature type="transmembrane region" description="Helical" evidence="7">
    <location>
        <begin position="118"/>
        <end position="138"/>
    </location>
</feature>
<feature type="transmembrane region" description="Helical" evidence="7">
    <location>
        <begin position="468"/>
        <end position="484"/>
    </location>
</feature>
<dbReference type="PANTHER" id="PTHR30509">
    <property type="entry name" value="P-HYDROXYBENZOIC ACID EFFLUX PUMP SUBUNIT-RELATED"/>
    <property type="match status" value="1"/>
</dbReference>
<evidence type="ECO:0000259" key="9">
    <source>
        <dbReference type="Pfam" id="PF13515"/>
    </source>
</evidence>
<evidence type="ECO:0000313" key="11">
    <source>
        <dbReference type="Proteomes" id="UP001177595"/>
    </source>
</evidence>
<dbReference type="Proteomes" id="UP001177595">
    <property type="component" value="Chromosome"/>
</dbReference>
<keyword evidence="5 7" id="KW-0472">Membrane</keyword>
<feature type="transmembrane region" description="Helical" evidence="7">
    <location>
        <begin position="491"/>
        <end position="507"/>
    </location>
</feature>
<comment type="similarity">
    <text evidence="6">Belongs to the YccS/YhfK family.</text>
</comment>
<evidence type="ECO:0000256" key="6">
    <source>
        <dbReference type="ARBA" id="ARBA00043993"/>
    </source>
</evidence>
<keyword evidence="4 7" id="KW-1133">Transmembrane helix</keyword>
<dbReference type="AlphaFoldDB" id="A0AA95GX22"/>
<dbReference type="InterPro" id="IPR049453">
    <property type="entry name" value="Memb_transporter_dom"/>
</dbReference>
<comment type="subcellular location">
    <subcellularLocation>
        <location evidence="1">Cell membrane</location>
        <topology evidence="1">Multi-pass membrane protein</topology>
    </subcellularLocation>
</comment>
<feature type="transmembrane region" description="Helical" evidence="7">
    <location>
        <begin position="513"/>
        <end position="535"/>
    </location>
</feature>
<evidence type="ECO:0000256" key="1">
    <source>
        <dbReference type="ARBA" id="ARBA00004651"/>
    </source>
</evidence>
<feature type="transmembrane region" description="Helical" evidence="7">
    <location>
        <begin position="144"/>
        <end position="164"/>
    </location>
</feature>
<feature type="transmembrane region" description="Helical" evidence="7">
    <location>
        <begin position="90"/>
        <end position="111"/>
    </location>
</feature>
<dbReference type="Pfam" id="PF13515">
    <property type="entry name" value="FUSC_2"/>
    <property type="match status" value="1"/>
</dbReference>
<name>A0AA95GX22_9GAMM</name>
<feature type="domain" description="Integral membrane protein YccS N-terminal" evidence="8">
    <location>
        <begin position="69"/>
        <end position="348"/>
    </location>
</feature>
<proteinExistence type="inferred from homology"/>
<dbReference type="InterPro" id="IPR032692">
    <property type="entry name" value="YccS_N"/>
</dbReference>
<protein>
    <submittedName>
        <fullName evidence="10">YccS family putative transporter</fullName>
    </submittedName>
</protein>
<evidence type="ECO:0000313" key="10">
    <source>
        <dbReference type="EMBL" id="WGM02665.1"/>
    </source>
</evidence>
<evidence type="ECO:0000256" key="4">
    <source>
        <dbReference type="ARBA" id="ARBA00022989"/>
    </source>
</evidence>
<feature type="domain" description="Integral membrane bound transporter" evidence="9">
    <location>
        <begin position="409"/>
        <end position="529"/>
    </location>
</feature>
<evidence type="ECO:0000256" key="5">
    <source>
        <dbReference type="ARBA" id="ARBA00023136"/>
    </source>
</evidence>
<dbReference type="InterPro" id="IPR010020">
    <property type="entry name" value="Integral_membrane_YCCS_YHJK"/>
</dbReference>
<keyword evidence="3 7" id="KW-0812">Transmembrane</keyword>